<dbReference type="GO" id="GO:0005524">
    <property type="term" value="F:ATP binding"/>
    <property type="evidence" value="ECO:0007669"/>
    <property type="project" value="InterPro"/>
</dbReference>
<dbReference type="Pfam" id="PF00069">
    <property type="entry name" value="Pkinase"/>
    <property type="match status" value="1"/>
</dbReference>
<name>A0A0K1S3T7_9CHRO</name>
<evidence type="ECO:0000313" key="3">
    <source>
        <dbReference type="Proteomes" id="UP000068167"/>
    </source>
</evidence>
<dbReference type="SUPFAM" id="SSF52540">
    <property type="entry name" value="P-loop containing nucleoside triphosphate hydrolases"/>
    <property type="match status" value="1"/>
</dbReference>
<dbReference type="AlphaFoldDB" id="A0A0K1S3T7"/>
<dbReference type="PROSITE" id="PS50011">
    <property type="entry name" value="PROTEIN_KINASE_DOM"/>
    <property type="match status" value="1"/>
</dbReference>
<gene>
    <name evidence="2" type="ORF">VL20_3846</name>
</gene>
<dbReference type="InterPro" id="IPR011009">
    <property type="entry name" value="Kinase-like_dom_sf"/>
</dbReference>
<dbReference type="KEGG" id="mpk:VL20_3846"/>
<evidence type="ECO:0000259" key="1">
    <source>
        <dbReference type="PROSITE" id="PS50011"/>
    </source>
</evidence>
<dbReference type="Pfam" id="PF13191">
    <property type="entry name" value="AAA_16"/>
    <property type="match status" value="1"/>
</dbReference>
<dbReference type="Gene3D" id="3.40.50.300">
    <property type="entry name" value="P-loop containing nucleotide triphosphate hydrolases"/>
    <property type="match status" value="1"/>
</dbReference>
<proteinExistence type="predicted"/>
<reference evidence="2 3" key="1">
    <citation type="journal article" date="2016" name="Stand. Genomic Sci.">
        <title>Complete genome sequence and genomic characterization of Microcystis panniformis FACHB 1757 by third-generation sequencing.</title>
        <authorList>
            <person name="Zhang J.Y."/>
            <person name="Guan R."/>
            <person name="Zhang H.J."/>
            <person name="Li H."/>
            <person name="Xiao P."/>
            <person name="Yu G.L."/>
            <person name="Du L."/>
            <person name="Cao D.M."/>
            <person name="Zhu B.C."/>
            <person name="Li R.H."/>
            <person name="Lu Z.H."/>
        </authorList>
    </citation>
    <scope>NUCLEOTIDE SEQUENCE [LARGE SCALE GENOMIC DNA]</scope>
    <source>
        <strain evidence="2 3">FACHB-1757</strain>
    </source>
</reference>
<dbReference type="PATRIC" id="fig|1638788.3.peg.3884"/>
<dbReference type="InterPro" id="IPR041664">
    <property type="entry name" value="AAA_16"/>
</dbReference>
<dbReference type="InterPro" id="IPR000719">
    <property type="entry name" value="Prot_kinase_dom"/>
</dbReference>
<dbReference type="PANTHER" id="PTHR43642:SF1">
    <property type="entry name" value="HYBRID SIGNAL TRANSDUCTION HISTIDINE KINASE G"/>
    <property type="match status" value="1"/>
</dbReference>
<feature type="domain" description="Protein kinase" evidence="1">
    <location>
        <begin position="7"/>
        <end position="271"/>
    </location>
</feature>
<organism evidence="2 3">
    <name type="scientific">Microcystis panniformis FACHB-1757</name>
    <dbReference type="NCBI Taxonomy" id="1638788"/>
    <lineage>
        <taxon>Bacteria</taxon>
        <taxon>Bacillati</taxon>
        <taxon>Cyanobacteriota</taxon>
        <taxon>Cyanophyceae</taxon>
        <taxon>Oscillatoriophycideae</taxon>
        <taxon>Chroococcales</taxon>
        <taxon>Microcystaceae</taxon>
        <taxon>Microcystis</taxon>
    </lineage>
</organism>
<dbReference type="PANTHER" id="PTHR43642">
    <property type="entry name" value="HYBRID SIGNAL TRANSDUCTION HISTIDINE KINASE G"/>
    <property type="match status" value="1"/>
</dbReference>
<sequence length="517" mass="58636">MIVLNGYDILAQIYESVNSEVYRAIRTVDNQPVMLKILKQEYPTAQQLTHYKQEYKTICGLNFEEAIKAYGLETYRRTPVIILEDFGGISLKKWLEGKPLPLREFLSLAPRIVANLEKIHNAKVIHKDINPANIVLNPETGQIKIIDFGIASVLRRENPGLKNPNVLEGTLAYISPEQTGRMNRSLDYRTDFYSLGVSFYELLTGQLPFPANDALELVHCHLAKQPLEINSLVKEKIPPVVEAIIRKLMAKTPEERYQSAYGIRADLEECLRQLETTGKIEDFVIARQDLANQFQIPQKLYGREAEIATLLTAFQRVATVDKNSSHTELMLVTGYSGMGKTTLVREIYQPITEKRGFFISGKFDQFQRDIPYAAVISALTHLVKQLLGESQPQLQLWRQKLLKSLGANARVIIDVIPQLELIIGPQPEVLQLGAIATQNRFNLVFKNFIRVFCSPEHPLVIFLDDLQWADLASLQLIELIMLDGDMDYLFLIGSYRSNEINSTHPLTATLDKLEQGA</sequence>
<accession>A0A0K1S3T7</accession>
<protein>
    <submittedName>
        <fullName evidence="2">High-affnity carbon uptake protein Hat/HatR</fullName>
    </submittedName>
</protein>
<dbReference type="Proteomes" id="UP000068167">
    <property type="component" value="Chromosome"/>
</dbReference>
<dbReference type="GO" id="GO:0004672">
    <property type="term" value="F:protein kinase activity"/>
    <property type="evidence" value="ECO:0007669"/>
    <property type="project" value="InterPro"/>
</dbReference>
<dbReference type="CDD" id="cd14014">
    <property type="entry name" value="STKc_PknB_like"/>
    <property type="match status" value="1"/>
</dbReference>
<dbReference type="EMBL" id="CP011339">
    <property type="protein sequence ID" value="AKV68814.1"/>
    <property type="molecule type" value="Genomic_DNA"/>
</dbReference>
<evidence type="ECO:0000313" key="2">
    <source>
        <dbReference type="EMBL" id="AKV68814.1"/>
    </source>
</evidence>
<dbReference type="Gene3D" id="1.10.510.10">
    <property type="entry name" value="Transferase(Phosphotransferase) domain 1"/>
    <property type="match status" value="1"/>
</dbReference>
<dbReference type="SUPFAM" id="SSF56112">
    <property type="entry name" value="Protein kinase-like (PK-like)"/>
    <property type="match status" value="1"/>
</dbReference>
<dbReference type="InterPro" id="IPR053159">
    <property type="entry name" value="Hybrid_Histidine_Kinase"/>
</dbReference>
<dbReference type="InterPro" id="IPR027417">
    <property type="entry name" value="P-loop_NTPase"/>
</dbReference>
<keyword evidence="3" id="KW-1185">Reference proteome</keyword>